<dbReference type="AlphaFoldDB" id="A0A2M9F2Z3"/>
<keyword evidence="1" id="KW-0167">Capsid protein</keyword>
<accession>A0A2M9F2Z3</accession>
<protein>
    <submittedName>
        <fullName evidence="1">Spore coat protein</fullName>
    </submittedName>
</protein>
<evidence type="ECO:0000313" key="2">
    <source>
        <dbReference type="Proteomes" id="UP000228680"/>
    </source>
</evidence>
<comment type="caution">
    <text evidence="1">The sequence shown here is derived from an EMBL/GenBank/DDBJ whole genome shotgun (WGS) entry which is preliminary data.</text>
</comment>
<dbReference type="InterPro" id="IPR018901">
    <property type="entry name" value="Spore_coat_CotE"/>
</dbReference>
<gene>
    <name evidence="1" type="ORF">CQS04_02850</name>
</gene>
<keyword evidence="1" id="KW-0946">Virion</keyword>
<keyword evidence="2" id="KW-1185">Reference proteome</keyword>
<reference evidence="1 2" key="1">
    <citation type="submission" date="2017-10" db="EMBL/GenBank/DDBJ databases">
        <title>Draft genome of Chryseomicrobium casticus sp. nov.</title>
        <authorList>
            <person name="Chakraborty R."/>
            <person name="Saha T."/>
        </authorList>
    </citation>
    <scope>NUCLEOTIDE SEQUENCE [LARGE SCALE GENOMIC DNA]</scope>
    <source>
        <strain evidence="1 2">ET03</strain>
    </source>
</reference>
<organism evidence="1 2">
    <name type="scientific">Chryseomicrobium excrementi</name>
    <dbReference type="NCBI Taxonomy" id="2041346"/>
    <lineage>
        <taxon>Bacteria</taxon>
        <taxon>Bacillati</taxon>
        <taxon>Bacillota</taxon>
        <taxon>Bacilli</taxon>
        <taxon>Bacillales</taxon>
        <taxon>Caryophanaceae</taxon>
        <taxon>Chryseomicrobium</taxon>
    </lineage>
</organism>
<sequence length="162" mass="18359">MCLKNYRHIITKAVIGHGKKKLDCKTSIALPQRPNRILGCWIVNHQYQAKKLPDGVELVGQYEVNIWYAFGGSKKTAVHAESIHYKGTVPIHYDSKPVSRDDVYIKSIDEPECERVKIEENGKVCVETVHCVHVEVIGETSICVETFQRQEPDESSSPFYGT</sequence>
<proteinExistence type="predicted"/>
<dbReference type="Proteomes" id="UP000228680">
    <property type="component" value="Unassembled WGS sequence"/>
</dbReference>
<dbReference type="Pfam" id="PF10628">
    <property type="entry name" value="CotE"/>
    <property type="match status" value="1"/>
</dbReference>
<name>A0A2M9F2Z3_9BACL</name>
<evidence type="ECO:0000313" key="1">
    <source>
        <dbReference type="EMBL" id="PJK17831.1"/>
    </source>
</evidence>
<dbReference type="EMBL" id="PCGR01000001">
    <property type="protein sequence ID" value="PJK17831.1"/>
    <property type="molecule type" value="Genomic_DNA"/>
</dbReference>
<dbReference type="OrthoDB" id="2374983at2"/>